<keyword evidence="4 7" id="KW-0812">Transmembrane</keyword>
<evidence type="ECO:0000256" key="3">
    <source>
        <dbReference type="ARBA" id="ARBA00022475"/>
    </source>
</evidence>
<feature type="transmembrane region" description="Helical" evidence="7">
    <location>
        <begin position="151"/>
        <end position="170"/>
    </location>
</feature>
<dbReference type="InterPro" id="IPR051311">
    <property type="entry name" value="DedA_domain"/>
</dbReference>
<proteinExistence type="inferred from homology"/>
<organism evidence="9 10">
    <name type="scientific">Streptomyces triticagri</name>
    <dbReference type="NCBI Taxonomy" id="2293568"/>
    <lineage>
        <taxon>Bacteria</taxon>
        <taxon>Bacillati</taxon>
        <taxon>Actinomycetota</taxon>
        <taxon>Actinomycetes</taxon>
        <taxon>Kitasatosporales</taxon>
        <taxon>Streptomycetaceae</taxon>
        <taxon>Streptomyces</taxon>
    </lineage>
</organism>
<feature type="transmembrane region" description="Helical" evidence="7">
    <location>
        <begin position="20"/>
        <end position="38"/>
    </location>
</feature>
<comment type="caution">
    <text evidence="9">The sequence shown here is derived from an EMBL/GenBank/DDBJ whole genome shotgun (WGS) entry which is preliminary data.</text>
</comment>
<reference evidence="9 10" key="1">
    <citation type="submission" date="2018-08" db="EMBL/GenBank/DDBJ databases">
        <title>Isolation, diversity and antifungal activity of Actinobacteria from wheat.</title>
        <authorList>
            <person name="Han C."/>
        </authorList>
    </citation>
    <scope>NUCLEOTIDE SEQUENCE [LARGE SCALE GENOMIC DNA]</scope>
    <source>
        <strain evidence="9 10">NEAU-YY421</strain>
    </source>
</reference>
<feature type="transmembrane region" description="Helical" evidence="7">
    <location>
        <begin position="176"/>
        <end position="194"/>
    </location>
</feature>
<evidence type="ECO:0000256" key="1">
    <source>
        <dbReference type="ARBA" id="ARBA00004651"/>
    </source>
</evidence>
<comment type="similarity">
    <text evidence="2">Belongs to the DedA family.</text>
</comment>
<keyword evidence="10" id="KW-1185">Reference proteome</keyword>
<keyword evidence="5 7" id="KW-1133">Transmembrane helix</keyword>
<evidence type="ECO:0000256" key="6">
    <source>
        <dbReference type="ARBA" id="ARBA00023136"/>
    </source>
</evidence>
<dbReference type="RefSeq" id="WP_128557716.1">
    <property type="nucleotide sequence ID" value="NZ_QUAK01000116.1"/>
</dbReference>
<dbReference type="EMBL" id="QUAK01000116">
    <property type="protein sequence ID" value="RFU84678.1"/>
    <property type="molecule type" value="Genomic_DNA"/>
</dbReference>
<accession>A0A372M184</accession>
<evidence type="ECO:0000256" key="4">
    <source>
        <dbReference type="ARBA" id="ARBA00022692"/>
    </source>
</evidence>
<dbReference type="OrthoDB" id="162303at2"/>
<evidence type="ECO:0000256" key="7">
    <source>
        <dbReference type="SAM" id="Phobius"/>
    </source>
</evidence>
<evidence type="ECO:0000313" key="9">
    <source>
        <dbReference type="EMBL" id="RFU84678.1"/>
    </source>
</evidence>
<keyword evidence="6 7" id="KW-0472">Membrane</keyword>
<name>A0A372M184_9ACTN</name>
<dbReference type="AlphaFoldDB" id="A0A372M184"/>
<feature type="domain" description="VTT" evidence="8">
    <location>
        <begin position="39"/>
        <end position="163"/>
    </location>
</feature>
<dbReference type="GO" id="GO:0005886">
    <property type="term" value="C:plasma membrane"/>
    <property type="evidence" value="ECO:0007669"/>
    <property type="project" value="UniProtKB-SubCell"/>
</dbReference>
<protein>
    <submittedName>
        <fullName evidence="9">DedA family protein</fullName>
    </submittedName>
</protein>
<evidence type="ECO:0000313" key="10">
    <source>
        <dbReference type="Proteomes" id="UP000263094"/>
    </source>
</evidence>
<dbReference type="PANTHER" id="PTHR42709:SF6">
    <property type="entry name" value="UNDECAPRENYL PHOSPHATE TRANSPORTER A"/>
    <property type="match status" value="1"/>
</dbReference>
<evidence type="ECO:0000256" key="5">
    <source>
        <dbReference type="ARBA" id="ARBA00022989"/>
    </source>
</evidence>
<gene>
    <name evidence="9" type="ORF">DY218_21415</name>
</gene>
<comment type="subcellular location">
    <subcellularLocation>
        <location evidence="1">Cell membrane</location>
        <topology evidence="1">Multi-pass membrane protein</topology>
    </subcellularLocation>
</comment>
<dbReference type="InterPro" id="IPR032816">
    <property type="entry name" value="VTT_dom"/>
</dbReference>
<dbReference type="Proteomes" id="UP000263094">
    <property type="component" value="Unassembled WGS sequence"/>
</dbReference>
<keyword evidence="3" id="KW-1003">Cell membrane</keyword>
<evidence type="ECO:0000259" key="8">
    <source>
        <dbReference type="Pfam" id="PF09335"/>
    </source>
</evidence>
<dbReference type="PANTHER" id="PTHR42709">
    <property type="entry name" value="ALKALINE PHOSPHATASE LIKE PROTEIN"/>
    <property type="match status" value="1"/>
</dbReference>
<dbReference type="Pfam" id="PF09335">
    <property type="entry name" value="VTT_dom"/>
    <property type="match status" value="1"/>
</dbReference>
<evidence type="ECO:0000256" key="2">
    <source>
        <dbReference type="ARBA" id="ARBA00010792"/>
    </source>
</evidence>
<sequence length="222" mass="23403">MLEWLDEYTGLLQGVVDSPWLWGIVFVTAGLDALLPFMPSETTVVTAAVLIGPDPQRLALLTLLAATGAFAGDVGGHLIGRRAGPGVLRLLLRGERGRRRHAWARAEVERHAAVLIVAGRYLPGGRVVSSLCTGSVGFPVRRFMAYDAVGAALWAVLAVAIGAWGGAAFAERPAHGLLASCAVVLLVSVAVKCGRRHRAGACREPRAVRAAQVSTTVPKRMS</sequence>